<feature type="transmembrane region" description="Helical" evidence="1">
    <location>
        <begin position="27"/>
        <end position="45"/>
    </location>
</feature>
<feature type="transmembrane region" description="Helical" evidence="1">
    <location>
        <begin position="208"/>
        <end position="236"/>
    </location>
</feature>
<organism evidence="2 3">
    <name type="scientific">Eubacterium multiforme</name>
    <dbReference type="NCBI Taxonomy" id="83339"/>
    <lineage>
        <taxon>Bacteria</taxon>
        <taxon>Bacillati</taxon>
        <taxon>Bacillota</taxon>
        <taxon>Clostridia</taxon>
        <taxon>Eubacteriales</taxon>
        <taxon>Eubacteriaceae</taxon>
        <taxon>Eubacterium</taxon>
    </lineage>
</organism>
<keyword evidence="3" id="KW-1185">Reference proteome</keyword>
<protein>
    <submittedName>
        <fullName evidence="2">Magnesium-transporting ATPase (P-type)</fullName>
    </submittedName>
</protein>
<name>A0ABT9UWK2_9FIRM</name>
<evidence type="ECO:0000313" key="2">
    <source>
        <dbReference type="EMBL" id="MDQ0150688.1"/>
    </source>
</evidence>
<feature type="transmembrane region" description="Helical" evidence="1">
    <location>
        <begin position="242"/>
        <end position="261"/>
    </location>
</feature>
<feature type="transmembrane region" description="Helical" evidence="1">
    <location>
        <begin position="115"/>
        <end position="141"/>
    </location>
</feature>
<evidence type="ECO:0000313" key="3">
    <source>
        <dbReference type="Proteomes" id="UP001228504"/>
    </source>
</evidence>
<evidence type="ECO:0000256" key="1">
    <source>
        <dbReference type="SAM" id="Phobius"/>
    </source>
</evidence>
<accession>A0ABT9UWK2</accession>
<keyword evidence="1" id="KW-0472">Membrane</keyword>
<dbReference type="RefSeq" id="WP_307487411.1">
    <property type="nucleotide sequence ID" value="NZ_JAUSUF010000011.1"/>
</dbReference>
<dbReference type="Proteomes" id="UP001228504">
    <property type="component" value="Unassembled WGS sequence"/>
</dbReference>
<gene>
    <name evidence="2" type="ORF">J2S18_002637</name>
</gene>
<dbReference type="EMBL" id="JAUSUF010000011">
    <property type="protein sequence ID" value="MDQ0150688.1"/>
    <property type="molecule type" value="Genomic_DNA"/>
</dbReference>
<feature type="transmembrane region" description="Helical" evidence="1">
    <location>
        <begin position="161"/>
        <end position="187"/>
    </location>
</feature>
<feature type="transmembrane region" description="Helical" evidence="1">
    <location>
        <begin position="70"/>
        <end position="95"/>
    </location>
</feature>
<keyword evidence="1" id="KW-1133">Transmembrane helix</keyword>
<comment type="caution">
    <text evidence="2">The sequence shown here is derived from an EMBL/GenBank/DDBJ whole genome shotgun (WGS) entry which is preliminary data.</text>
</comment>
<reference evidence="2 3" key="1">
    <citation type="submission" date="2023-07" db="EMBL/GenBank/DDBJ databases">
        <title>Genomic Encyclopedia of Type Strains, Phase IV (KMG-IV): sequencing the most valuable type-strain genomes for metagenomic binning, comparative biology and taxonomic classification.</title>
        <authorList>
            <person name="Goeker M."/>
        </authorList>
    </citation>
    <scope>NUCLEOTIDE SEQUENCE [LARGE SCALE GENOMIC DNA]</scope>
    <source>
        <strain evidence="2 3">DSM 20694</strain>
    </source>
</reference>
<keyword evidence="1" id="KW-0812">Transmembrane</keyword>
<proteinExistence type="predicted"/>
<sequence>MESNRKKQIKKTFYDSRKLIFSNKWGFLWRTTIFLLLIFVITVLLNNDYNFKFFGYSIFSIKIFLPKNYILFYCINTLNALISLFLMTMLIKLYIVSEKENKPVRLRNSKITFKVYCKALVFNILYWAVVFIPVVMAKAYIMAELFSGTTFDDTPQRIRTVIFILVCCLLYFFILRVLFFSIMYIFIDDENIGIIKAIKKSILILKCNVISTIKIIFFLDVQFAIAMLFIAFITVFNDKVPYLFEGISIIIISYMVAYLYMVKIKWYKYLVSLMELKDKNQNKDKENDEDKIDKNNEKVFSVEDKMELIKAIRN</sequence>